<sequence>MDEREMQRAGYPLTIPDVLLRSEAMQRACATRNFREIFRLINMGRIAKVNRHGSHQR</sequence>
<reference evidence="1 2" key="1">
    <citation type="submission" date="2022-07" db="EMBL/GenBank/DDBJ databases">
        <authorList>
            <person name="Phongsopitanun W."/>
            <person name="Tanasupawat S."/>
        </authorList>
    </citation>
    <scope>NUCLEOTIDE SEQUENCE [LARGE SCALE GENOMIC DNA]</scope>
    <source>
        <strain evidence="1 2">RCU-064</strain>
    </source>
</reference>
<name>A0ABT1V2L4_9ACTN</name>
<gene>
    <name evidence="1" type="ORF">NP777_25825</name>
</gene>
<keyword evidence="2" id="KW-1185">Reference proteome</keyword>
<organism evidence="1 2">
    <name type="scientific">Streptomyces rugosispiralis</name>
    <dbReference type="NCBI Taxonomy" id="2967341"/>
    <lineage>
        <taxon>Bacteria</taxon>
        <taxon>Bacillati</taxon>
        <taxon>Actinomycetota</taxon>
        <taxon>Actinomycetes</taxon>
        <taxon>Kitasatosporales</taxon>
        <taxon>Streptomycetaceae</taxon>
        <taxon>Streptomyces</taxon>
    </lineage>
</organism>
<evidence type="ECO:0000313" key="2">
    <source>
        <dbReference type="Proteomes" id="UP001204746"/>
    </source>
</evidence>
<dbReference type="EMBL" id="JANIAA010000019">
    <property type="protein sequence ID" value="MCQ8191630.1"/>
    <property type="molecule type" value="Genomic_DNA"/>
</dbReference>
<protein>
    <submittedName>
        <fullName evidence="1">Uncharacterized protein</fullName>
    </submittedName>
</protein>
<comment type="caution">
    <text evidence="1">The sequence shown here is derived from an EMBL/GenBank/DDBJ whole genome shotgun (WGS) entry which is preliminary data.</text>
</comment>
<dbReference type="RefSeq" id="WP_256652583.1">
    <property type="nucleotide sequence ID" value="NZ_JANIAA010000019.1"/>
</dbReference>
<evidence type="ECO:0000313" key="1">
    <source>
        <dbReference type="EMBL" id="MCQ8191630.1"/>
    </source>
</evidence>
<dbReference type="Proteomes" id="UP001204746">
    <property type="component" value="Unassembled WGS sequence"/>
</dbReference>
<accession>A0ABT1V2L4</accession>
<proteinExistence type="predicted"/>